<dbReference type="SUPFAM" id="SSF54695">
    <property type="entry name" value="POZ domain"/>
    <property type="match status" value="1"/>
</dbReference>
<keyword evidence="7" id="KW-1185">Reference proteome</keyword>
<dbReference type="InterPro" id="IPR059008">
    <property type="entry name" value="ABTB2/3_histone"/>
</dbReference>
<dbReference type="SMART" id="SM00248">
    <property type="entry name" value="ANK"/>
    <property type="match status" value="4"/>
</dbReference>
<feature type="repeat" description="ANK" evidence="3">
    <location>
        <begin position="730"/>
        <end position="762"/>
    </location>
</feature>
<dbReference type="CDD" id="cd18491">
    <property type="entry name" value="BACK_ABTB2_like"/>
    <property type="match status" value="1"/>
</dbReference>
<feature type="domain" description="BTB" evidence="5">
    <location>
        <begin position="1072"/>
        <end position="1127"/>
    </location>
</feature>
<dbReference type="PROSITE" id="PS50097">
    <property type="entry name" value="BTB"/>
    <property type="match status" value="1"/>
</dbReference>
<dbReference type="InterPro" id="IPR052089">
    <property type="entry name" value="Ankyrin-BTB/POZ_domain"/>
</dbReference>
<dbReference type="OrthoDB" id="2316821at2759"/>
<reference evidence="6 7" key="1">
    <citation type="submission" date="2020-02" db="EMBL/GenBank/DDBJ databases">
        <authorList>
            <person name="Ferguson B K."/>
        </authorList>
    </citation>
    <scope>NUCLEOTIDE SEQUENCE [LARGE SCALE GENOMIC DNA]</scope>
</reference>
<dbReference type="EMBL" id="CADCXV010000924">
    <property type="protein sequence ID" value="CAB0038726.1"/>
    <property type="molecule type" value="Genomic_DNA"/>
</dbReference>
<keyword evidence="1" id="KW-0677">Repeat</keyword>
<protein>
    <recommendedName>
        <fullName evidence="5">BTB domain-containing protein</fullName>
    </recommendedName>
</protein>
<dbReference type="Pfam" id="PF12796">
    <property type="entry name" value="Ank_2"/>
    <property type="match status" value="1"/>
</dbReference>
<organism evidence="6 7">
    <name type="scientific">Trichogramma brassicae</name>
    <dbReference type="NCBI Taxonomy" id="86971"/>
    <lineage>
        <taxon>Eukaryota</taxon>
        <taxon>Metazoa</taxon>
        <taxon>Ecdysozoa</taxon>
        <taxon>Arthropoda</taxon>
        <taxon>Hexapoda</taxon>
        <taxon>Insecta</taxon>
        <taxon>Pterygota</taxon>
        <taxon>Neoptera</taxon>
        <taxon>Endopterygota</taxon>
        <taxon>Hymenoptera</taxon>
        <taxon>Apocrita</taxon>
        <taxon>Proctotrupomorpha</taxon>
        <taxon>Chalcidoidea</taxon>
        <taxon>Trichogrammatidae</taxon>
        <taxon>Trichogramma</taxon>
    </lineage>
</organism>
<dbReference type="Gene3D" id="1.10.20.10">
    <property type="entry name" value="Histone, subunit A"/>
    <property type="match status" value="1"/>
</dbReference>
<dbReference type="InterPro" id="IPR011333">
    <property type="entry name" value="SKP1/BTB/POZ_sf"/>
</dbReference>
<gene>
    <name evidence="6" type="ORF">TBRA_LOCUS10497</name>
</gene>
<sequence>MRLTLRESKGQSRVKSSEGEPRGRIRSCCDLLNAPETMTQEEISTCTGLGISNCGCDAATHFVPARRRLPFASPKPSKEWQEAELDDELLLPPRQRQHKTVVYFGDSARRSKPSSKPTTKSDDPNSLVNNNNKGECRARATDAASIVLGLKPSRKQVMLILGDHANVVTPSDYAPPRPANEADWSFVQHWRVKGYRPRGSFGTRNSSSSDENRSSGHASMSDPGDRTSSSQGQPPPSLSSSSTPSMSNSSLLVPLTQDTSSGPPRPQRPPWKGSGLEDVRLAVQRLSLVPSSSSSSCSSSSSSSCSPYSSSLRPHSAKESRLARHTSAETLLSVAATSAADDEFVWLEARSRLVELLRPPWDQRDVLRLLRHGSRTAPDSEPLLSRLAPDALPRLSYLAQRGLVRLGREARRLSQPLGLCGRQQILGALRIVLCPRLADSCAKACLRAAAMFAATPPSSEQLRQPRGLRAGLQLRVGRFAAWMLGARLGRMVLDQAALYLTAALENLLEELLLLLRANDATTASELDRLLASSPEFAGLLQPWSHLAPGPKPPRADCCEPEALRATCVGSVRQLRHLLARLEPLYPLPLTFEALRALHYYMHCSQLESAGDADVELEHERAYETLPGLGEWLRVASGHAEQRNSRFVDANDIGQAARLLLAGVDFPVRGLAESSSCLDYRDDEPESAERVLRRLSLEAAFKLLTSGRPKLISLASALLPSPAGLDALNERGLTALMLACLEADEQAVRALLEAGADPNVETPPGGGGGGGQLSSETQHWTALTYAALKGHCAIAKMLLDRGASVEGGARPSEDESTVTPLQAAAASGEARLVSLLLAHGAQPFLSTLQQDSFGYSASYAGNCSSSAVSVAAAHGQRDVLRQLLSHPLNFSTRRNEKQVLSLEEILAEDEQQQQQQQQQSQDSSGELPMRFSKAQLKVLQEAMYQSAENEHLDVTMDLRSLGVTWSLHCWMQTLATAHEAQLDALVDRLLQDFMRVFLDDCSNYFVDDCLPLLCDIFRFSEESTILLLADIFCACYGWEPIEPIQAGGASFASDSRIDSKFVNNPELSDVQFRILLVTSSPRFRHLFDSTSNNQATATTPIIQINDIRYHIFQLVMEFLYHGRITGRQVNHNDLMELMAAANFFQLDGLLRFCEIETTKILDLDNVVSIYIHAEIYNAVRLLEYCQGFLLQNFVTLLTCNESVKRLLFSKKLPNHDVLSGLLATLQRRVRAKRP</sequence>
<dbReference type="SUPFAM" id="SSF47113">
    <property type="entry name" value="Histone-fold"/>
    <property type="match status" value="1"/>
</dbReference>
<dbReference type="Gene3D" id="3.30.710.10">
    <property type="entry name" value="Potassium Channel Kv1.1, Chain A"/>
    <property type="match status" value="1"/>
</dbReference>
<feature type="region of interest" description="Disordered" evidence="4">
    <location>
        <begin position="755"/>
        <end position="774"/>
    </location>
</feature>
<feature type="compositionally biased region" description="Low complexity" evidence="4">
    <location>
        <begin position="290"/>
        <end position="311"/>
    </location>
</feature>
<accession>A0A6H5IS94</accession>
<dbReference type="InterPro" id="IPR009072">
    <property type="entry name" value="Histone-fold"/>
</dbReference>
<dbReference type="SMART" id="SM00225">
    <property type="entry name" value="BTB"/>
    <property type="match status" value="1"/>
</dbReference>
<feature type="region of interest" description="Disordered" evidence="4">
    <location>
        <begin position="101"/>
        <end position="135"/>
    </location>
</feature>
<feature type="region of interest" description="Disordered" evidence="4">
    <location>
        <begin position="1"/>
        <end position="23"/>
    </location>
</feature>
<keyword evidence="2 3" id="KW-0040">ANK repeat</keyword>
<feature type="repeat" description="ANK" evidence="3">
    <location>
        <begin position="777"/>
        <end position="809"/>
    </location>
</feature>
<proteinExistence type="predicted"/>
<dbReference type="PANTHER" id="PTHR46071">
    <property type="entry name" value="ANKYRIN REPEAT AND BTB/POZ DOMAIN-CONTAINING"/>
    <property type="match status" value="1"/>
</dbReference>
<evidence type="ECO:0000313" key="6">
    <source>
        <dbReference type="EMBL" id="CAB0038726.1"/>
    </source>
</evidence>
<evidence type="ECO:0000259" key="5">
    <source>
        <dbReference type="PROSITE" id="PS50097"/>
    </source>
</evidence>
<evidence type="ECO:0000256" key="4">
    <source>
        <dbReference type="SAM" id="MobiDB-lite"/>
    </source>
</evidence>
<dbReference type="InterPro" id="IPR036770">
    <property type="entry name" value="Ankyrin_rpt-contain_sf"/>
</dbReference>
<dbReference type="PROSITE" id="PS50297">
    <property type="entry name" value="ANK_REP_REGION"/>
    <property type="match status" value="3"/>
</dbReference>
<dbReference type="Gene3D" id="1.25.40.20">
    <property type="entry name" value="Ankyrin repeat-containing domain"/>
    <property type="match status" value="1"/>
</dbReference>
<feature type="region of interest" description="Disordered" evidence="4">
    <location>
        <begin position="290"/>
        <end position="322"/>
    </location>
</feature>
<feature type="region of interest" description="Disordered" evidence="4">
    <location>
        <begin position="196"/>
        <end position="274"/>
    </location>
</feature>
<dbReference type="Pfam" id="PF00651">
    <property type="entry name" value="BTB"/>
    <property type="match status" value="1"/>
</dbReference>
<dbReference type="Pfam" id="PF26281">
    <property type="entry name" value="Histone_ABTB"/>
    <property type="match status" value="1"/>
</dbReference>
<dbReference type="PANTHER" id="PTHR46071:SF2">
    <property type="entry name" value="ANKYRIN REPEAT AND BTB_POZ DOMAIN-CONTAINING PROTEIN 2-LIKE PROTEIN"/>
    <property type="match status" value="1"/>
</dbReference>
<evidence type="ECO:0000313" key="7">
    <source>
        <dbReference type="Proteomes" id="UP000479190"/>
    </source>
</evidence>
<feature type="repeat" description="ANK" evidence="3">
    <location>
        <begin position="815"/>
        <end position="841"/>
    </location>
</feature>
<dbReference type="AlphaFoldDB" id="A0A6H5IS94"/>
<evidence type="ECO:0000256" key="1">
    <source>
        <dbReference type="ARBA" id="ARBA00022737"/>
    </source>
</evidence>
<dbReference type="SUPFAM" id="SSF48403">
    <property type="entry name" value="Ankyrin repeat"/>
    <property type="match status" value="1"/>
</dbReference>
<feature type="compositionally biased region" description="Low complexity" evidence="4">
    <location>
        <begin position="228"/>
        <end position="250"/>
    </location>
</feature>
<dbReference type="PROSITE" id="PS50088">
    <property type="entry name" value="ANK_REPEAT"/>
    <property type="match status" value="3"/>
</dbReference>
<dbReference type="Proteomes" id="UP000479190">
    <property type="component" value="Unassembled WGS sequence"/>
</dbReference>
<evidence type="ECO:0000256" key="3">
    <source>
        <dbReference type="PROSITE-ProRule" id="PRU00023"/>
    </source>
</evidence>
<dbReference type="GO" id="GO:0046982">
    <property type="term" value="F:protein heterodimerization activity"/>
    <property type="evidence" value="ECO:0007669"/>
    <property type="project" value="InterPro"/>
</dbReference>
<evidence type="ECO:0000256" key="2">
    <source>
        <dbReference type="ARBA" id="ARBA00023043"/>
    </source>
</evidence>
<name>A0A6H5IS94_9HYME</name>
<dbReference type="InterPro" id="IPR002110">
    <property type="entry name" value="Ankyrin_rpt"/>
</dbReference>
<dbReference type="InterPro" id="IPR000210">
    <property type="entry name" value="BTB/POZ_dom"/>
</dbReference>